<dbReference type="PROSITE" id="PS50262">
    <property type="entry name" value="G_PROTEIN_RECEP_F1_2"/>
    <property type="match status" value="1"/>
</dbReference>
<accession>A0A3Q2FY40</accession>
<organism evidence="15 16">
    <name type="scientific">Cyprinodon variegatus</name>
    <name type="common">Sheepshead minnow</name>
    <dbReference type="NCBI Taxonomy" id="28743"/>
    <lineage>
        <taxon>Eukaryota</taxon>
        <taxon>Metazoa</taxon>
        <taxon>Chordata</taxon>
        <taxon>Craniata</taxon>
        <taxon>Vertebrata</taxon>
        <taxon>Euteleostomi</taxon>
        <taxon>Actinopterygii</taxon>
        <taxon>Neopterygii</taxon>
        <taxon>Teleostei</taxon>
        <taxon>Neoteleostei</taxon>
        <taxon>Acanthomorphata</taxon>
        <taxon>Ovalentaria</taxon>
        <taxon>Atherinomorphae</taxon>
        <taxon>Cyprinodontiformes</taxon>
        <taxon>Cyprinodontidae</taxon>
        <taxon>Cyprinodon</taxon>
    </lineage>
</organism>
<dbReference type="Ensembl" id="ENSCVAT00000020649.1">
    <property type="protein sequence ID" value="ENSCVAP00000013190.1"/>
    <property type="gene ID" value="ENSCVAG00000015682.1"/>
</dbReference>
<comment type="subcellular location">
    <subcellularLocation>
        <location evidence="1">Cell membrane</location>
        <topology evidence="1">Multi-pass membrane protein</topology>
    </subcellularLocation>
</comment>
<evidence type="ECO:0000256" key="6">
    <source>
        <dbReference type="ARBA" id="ARBA00022989"/>
    </source>
</evidence>
<feature type="domain" description="G-protein coupled receptors family 1 profile" evidence="14">
    <location>
        <begin position="39"/>
        <end position="287"/>
    </location>
</feature>
<dbReference type="OMA" id="NINKLYC"/>
<dbReference type="PANTHER" id="PTHR26451">
    <property type="entry name" value="G_PROTEIN_RECEP_F1_2 DOMAIN-CONTAINING PROTEIN"/>
    <property type="match status" value="1"/>
</dbReference>
<evidence type="ECO:0000256" key="2">
    <source>
        <dbReference type="ARBA" id="ARBA00022475"/>
    </source>
</evidence>
<sequence length="311" mass="35300">MRNTSVVFLFSLTGFSATTSYRATLFCLSLLCYCLILLVNVALIFTIVFHQKLHEPMYIILCNLCINALYGTAGFYPKFIYDLLSDSRVIPYAGCLLQIYVIYSYAMVDYSVLVLMAYDRYVAICRPLAYHSVMTVKRTLALACVCWLVPLWCELLVISLTSTLRLCGSHIDKLYCENWSIVKLSCGSTKVNDIAGLIVIAFYIAQFLYIVCSYVQLIKSALRSREGRGKFIQTCVPHLICLFNVSTALLFDIMYSRYGSPSVPQSLRNFMAVQFLIFPPILNPVIYGLILTKIRRTMMHLCDVYGTGKMI</sequence>
<dbReference type="Pfam" id="PF13853">
    <property type="entry name" value="7tm_4"/>
    <property type="match status" value="1"/>
</dbReference>
<dbReference type="GO" id="GO:0004984">
    <property type="term" value="F:olfactory receptor activity"/>
    <property type="evidence" value="ECO:0007669"/>
    <property type="project" value="InterPro"/>
</dbReference>
<evidence type="ECO:0000256" key="13">
    <source>
        <dbReference type="SAM" id="Phobius"/>
    </source>
</evidence>
<protein>
    <submittedName>
        <fullName evidence="15">Olfactory receptor 6N1-like</fullName>
    </submittedName>
</protein>
<dbReference type="InterPro" id="IPR000276">
    <property type="entry name" value="GPCR_Rhodpsn"/>
</dbReference>
<keyword evidence="16" id="KW-1185">Reference proteome</keyword>
<keyword evidence="8 13" id="KW-0472">Membrane</keyword>
<dbReference type="AlphaFoldDB" id="A0A3Q2FY40"/>
<feature type="transmembrane region" description="Helical" evidence="13">
    <location>
        <begin position="96"/>
        <end position="118"/>
    </location>
</feature>
<keyword evidence="4 13" id="KW-0812">Transmembrane</keyword>
<dbReference type="GeneTree" id="ENSGT00950000183023"/>
<feature type="transmembrane region" description="Helical" evidence="13">
    <location>
        <begin position="194"/>
        <end position="215"/>
    </location>
</feature>
<keyword evidence="9" id="KW-1015">Disulfide bond</keyword>
<feature type="transmembrane region" description="Helical" evidence="13">
    <location>
        <begin position="236"/>
        <end position="258"/>
    </location>
</feature>
<dbReference type="Proteomes" id="UP000265020">
    <property type="component" value="Unassembled WGS sequence"/>
</dbReference>
<dbReference type="PROSITE" id="PS00237">
    <property type="entry name" value="G_PROTEIN_RECEP_F1_1"/>
    <property type="match status" value="1"/>
</dbReference>
<evidence type="ECO:0000256" key="11">
    <source>
        <dbReference type="ARBA" id="ARBA00023180"/>
    </source>
</evidence>
<dbReference type="InterPro" id="IPR000725">
    <property type="entry name" value="Olfact_rcpt"/>
</dbReference>
<dbReference type="GO" id="GO:0005886">
    <property type="term" value="C:plasma membrane"/>
    <property type="evidence" value="ECO:0007669"/>
    <property type="project" value="UniProtKB-SubCell"/>
</dbReference>
<reference evidence="15" key="1">
    <citation type="submission" date="2025-08" db="UniProtKB">
        <authorList>
            <consortium name="Ensembl"/>
        </authorList>
    </citation>
    <scope>IDENTIFICATION</scope>
</reference>
<dbReference type="GO" id="GO:0004930">
    <property type="term" value="F:G protein-coupled receptor activity"/>
    <property type="evidence" value="ECO:0007669"/>
    <property type="project" value="UniProtKB-KW"/>
</dbReference>
<keyword evidence="10" id="KW-0675">Receptor</keyword>
<reference evidence="15" key="2">
    <citation type="submission" date="2025-09" db="UniProtKB">
        <authorList>
            <consortium name="Ensembl"/>
        </authorList>
    </citation>
    <scope>IDENTIFICATION</scope>
</reference>
<dbReference type="InterPro" id="IPR052921">
    <property type="entry name" value="GPCR1_Superfamily_Member"/>
</dbReference>
<feature type="transmembrane region" description="Helical" evidence="13">
    <location>
        <begin position="26"/>
        <end position="49"/>
    </location>
</feature>
<evidence type="ECO:0000256" key="12">
    <source>
        <dbReference type="ARBA" id="ARBA00023224"/>
    </source>
</evidence>
<keyword evidence="2" id="KW-1003">Cell membrane</keyword>
<evidence type="ECO:0000256" key="7">
    <source>
        <dbReference type="ARBA" id="ARBA00023040"/>
    </source>
</evidence>
<evidence type="ECO:0000256" key="5">
    <source>
        <dbReference type="ARBA" id="ARBA00022725"/>
    </source>
</evidence>
<dbReference type="Gene3D" id="1.20.1070.10">
    <property type="entry name" value="Rhodopsin 7-helix transmembrane proteins"/>
    <property type="match status" value="1"/>
</dbReference>
<feature type="transmembrane region" description="Helical" evidence="13">
    <location>
        <begin position="56"/>
        <end position="76"/>
    </location>
</feature>
<evidence type="ECO:0000256" key="3">
    <source>
        <dbReference type="ARBA" id="ARBA00022606"/>
    </source>
</evidence>
<dbReference type="SUPFAM" id="SSF81321">
    <property type="entry name" value="Family A G protein-coupled receptor-like"/>
    <property type="match status" value="1"/>
</dbReference>
<dbReference type="FunFam" id="1.20.1070.10:FF:000024">
    <property type="entry name" value="Olfactory receptor"/>
    <property type="match status" value="1"/>
</dbReference>
<keyword evidence="12" id="KW-0807">Transducer</keyword>
<dbReference type="InterPro" id="IPR017452">
    <property type="entry name" value="GPCR_Rhodpsn_7TM"/>
</dbReference>
<keyword evidence="3" id="KW-0716">Sensory transduction</keyword>
<evidence type="ECO:0000256" key="4">
    <source>
        <dbReference type="ARBA" id="ARBA00022692"/>
    </source>
</evidence>
<name>A0A3Q2FY40_CYPVA</name>
<feature type="transmembrane region" description="Helical" evidence="13">
    <location>
        <begin position="139"/>
        <end position="160"/>
    </location>
</feature>
<evidence type="ECO:0000313" key="15">
    <source>
        <dbReference type="Ensembl" id="ENSCVAP00000013190.1"/>
    </source>
</evidence>
<evidence type="ECO:0000313" key="16">
    <source>
        <dbReference type="Proteomes" id="UP000265020"/>
    </source>
</evidence>
<evidence type="ECO:0000256" key="8">
    <source>
        <dbReference type="ARBA" id="ARBA00023136"/>
    </source>
</evidence>
<keyword evidence="6 13" id="KW-1133">Transmembrane helix</keyword>
<dbReference type="PRINTS" id="PR00245">
    <property type="entry name" value="OLFACTORYR"/>
</dbReference>
<evidence type="ECO:0000256" key="10">
    <source>
        <dbReference type="ARBA" id="ARBA00023170"/>
    </source>
</evidence>
<keyword evidence="7" id="KW-0297">G-protein coupled receptor</keyword>
<dbReference type="GO" id="GO:0005549">
    <property type="term" value="F:odorant binding"/>
    <property type="evidence" value="ECO:0007669"/>
    <property type="project" value="TreeGrafter"/>
</dbReference>
<keyword evidence="11" id="KW-0325">Glycoprotein</keyword>
<proteinExistence type="predicted"/>
<evidence type="ECO:0000256" key="9">
    <source>
        <dbReference type="ARBA" id="ARBA00023157"/>
    </source>
</evidence>
<evidence type="ECO:0000256" key="1">
    <source>
        <dbReference type="ARBA" id="ARBA00004651"/>
    </source>
</evidence>
<keyword evidence="5" id="KW-0552">Olfaction</keyword>
<evidence type="ECO:0000259" key="14">
    <source>
        <dbReference type="PROSITE" id="PS50262"/>
    </source>
</evidence>
<dbReference type="PANTHER" id="PTHR26451:SF871">
    <property type="entry name" value="ODORANT RECEPTOR-RELATED"/>
    <property type="match status" value="1"/>
</dbReference>
<feature type="transmembrane region" description="Helical" evidence="13">
    <location>
        <begin position="270"/>
        <end position="290"/>
    </location>
</feature>